<reference evidence="2" key="1">
    <citation type="submission" date="2023-10" db="EMBL/GenBank/DDBJ databases">
        <authorList>
            <person name="Chen Y."/>
            <person name="Shah S."/>
            <person name="Dougan E. K."/>
            <person name="Thang M."/>
            <person name="Chan C."/>
        </authorList>
    </citation>
    <scope>NUCLEOTIDE SEQUENCE [LARGE SCALE GENOMIC DNA]</scope>
</reference>
<evidence type="ECO:0000256" key="1">
    <source>
        <dbReference type="SAM" id="MobiDB-lite"/>
    </source>
</evidence>
<dbReference type="Gene3D" id="3.60.10.10">
    <property type="entry name" value="Endonuclease/exonuclease/phosphatase"/>
    <property type="match status" value="1"/>
</dbReference>
<sequence>MWAKSGTRAEREASRRRLPRAAPFQEAEGLMLAVNPATVKVSESGHFWLATDTLHVVGSAAAGAAFPRVAMWAACSLRGAGGCKFLFLNFHFDHPTTQQGEFNRQRSADQIMKFI</sequence>
<name>A0ABN9SKL5_9DINO</name>
<comment type="caution">
    <text evidence="2">The sequence shown here is derived from an EMBL/GenBank/DDBJ whole genome shotgun (WGS) entry which is preliminary data.</text>
</comment>
<evidence type="ECO:0000313" key="2">
    <source>
        <dbReference type="EMBL" id="CAK0832288.1"/>
    </source>
</evidence>
<keyword evidence="3" id="KW-1185">Reference proteome</keyword>
<proteinExistence type="predicted"/>
<gene>
    <name evidence="2" type="ORF">PCOR1329_LOCUS30346</name>
</gene>
<feature type="region of interest" description="Disordered" evidence="1">
    <location>
        <begin position="1"/>
        <end position="20"/>
    </location>
</feature>
<dbReference type="InterPro" id="IPR036691">
    <property type="entry name" value="Endo/exonu/phosph_ase_sf"/>
</dbReference>
<accession>A0ABN9SKL5</accession>
<dbReference type="Proteomes" id="UP001189429">
    <property type="component" value="Unassembled WGS sequence"/>
</dbReference>
<organism evidence="2 3">
    <name type="scientific">Prorocentrum cordatum</name>
    <dbReference type="NCBI Taxonomy" id="2364126"/>
    <lineage>
        <taxon>Eukaryota</taxon>
        <taxon>Sar</taxon>
        <taxon>Alveolata</taxon>
        <taxon>Dinophyceae</taxon>
        <taxon>Prorocentrales</taxon>
        <taxon>Prorocentraceae</taxon>
        <taxon>Prorocentrum</taxon>
    </lineage>
</organism>
<dbReference type="EMBL" id="CAUYUJ010011636">
    <property type="protein sequence ID" value="CAK0832288.1"/>
    <property type="molecule type" value="Genomic_DNA"/>
</dbReference>
<protein>
    <submittedName>
        <fullName evidence="2">Uncharacterized protein</fullName>
    </submittedName>
</protein>
<evidence type="ECO:0000313" key="3">
    <source>
        <dbReference type="Proteomes" id="UP001189429"/>
    </source>
</evidence>